<evidence type="ECO:0000313" key="7">
    <source>
        <dbReference type="EMBL" id="EAU86510.2"/>
    </source>
</evidence>
<dbReference type="Gene3D" id="3.30.200.20">
    <property type="entry name" value="Phosphorylase Kinase, domain 1"/>
    <property type="match status" value="1"/>
</dbReference>
<dbReference type="InParanoid" id="A8NPC2"/>
<evidence type="ECO:0000256" key="5">
    <source>
        <dbReference type="ARBA" id="ARBA00022840"/>
    </source>
</evidence>
<reference evidence="7 8" key="1">
    <citation type="journal article" date="2010" name="Proc. Natl. Acad. Sci. U.S.A.">
        <title>Insights into evolution of multicellular fungi from the assembled chromosomes of the mushroom Coprinopsis cinerea (Coprinus cinereus).</title>
        <authorList>
            <person name="Stajich J.E."/>
            <person name="Wilke S.K."/>
            <person name="Ahren D."/>
            <person name="Au C.H."/>
            <person name="Birren B.W."/>
            <person name="Borodovsky M."/>
            <person name="Burns C."/>
            <person name="Canback B."/>
            <person name="Casselton L.A."/>
            <person name="Cheng C.K."/>
            <person name="Deng J."/>
            <person name="Dietrich F.S."/>
            <person name="Fargo D.C."/>
            <person name="Farman M.L."/>
            <person name="Gathman A.C."/>
            <person name="Goldberg J."/>
            <person name="Guigo R."/>
            <person name="Hoegger P.J."/>
            <person name="Hooker J.B."/>
            <person name="Huggins A."/>
            <person name="James T.Y."/>
            <person name="Kamada T."/>
            <person name="Kilaru S."/>
            <person name="Kodira C."/>
            <person name="Kues U."/>
            <person name="Kupfer D."/>
            <person name="Kwan H.S."/>
            <person name="Lomsadze A."/>
            <person name="Li W."/>
            <person name="Lilly W.W."/>
            <person name="Ma L.J."/>
            <person name="Mackey A.J."/>
            <person name="Manning G."/>
            <person name="Martin F."/>
            <person name="Muraguchi H."/>
            <person name="Natvig D.O."/>
            <person name="Palmerini H."/>
            <person name="Ramesh M.A."/>
            <person name="Rehmeyer C.J."/>
            <person name="Roe B.A."/>
            <person name="Shenoy N."/>
            <person name="Stanke M."/>
            <person name="Ter-Hovhannisyan V."/>
            <person name="Tunlid A."/>
            <person name="Velagapudi R."/>
            <person name="Vision T.J."/>
            <person name="Zeng Q."/>
            <person name="Zolan M.E."/>
            <person name="Pukkila P.J."/>
        </authorList>
    </citation>
    <scope>NUCLEOTIDE SEQUENCE [LARGE SCALE GENOMIC DNA]</scope>
    <source>
        <strain evidence="8">Okayama-7 / 130 / ATCC MYA-4618 / FGSC 9003</strain>
    </source>
</reference>
<dbReference type="PANTHER" id="PTHR45646:SF11">
    <property type="entry name" value="SERINE_THREONINE-PROTEIN KINASE DOA"/>
    <property type="match status" value="1"/>
</dbReference>
<dbReference type="PROSITE" id="PS50011">
    <property type="entry name" value="PROTEIN_KINASE_DOM"/>
    <property type="match status" value="1"/>
</dbReference>
<dbReference type="InterPro" id="IPR051175">
    <property type="entry name" value="CLK_kinases"/>
</dbReference>
<keyword evidence="3" id="KW-0547">Nucleotide-binding</keyword>
<evidence type="ECO:0000256" key="1">
    <source>
        <dbReference type="ARBA" id="ARBA00022527"/>
    </source>
</evidence>
<feature type="domain" description="Protein kinase" evidence="6">
    <location>
        <begin position="308"/>
        <end position="662"/>
    </location>
</feature>
<dbReference type="InterPro" id="IPR000719">
    <property type="entry name" value="Prot_kinase_dom"/>
</dbReference>
<dbReference type="AlphaFoldDB" id="A8NPC2"/>
<keyword evidence="1" id="KW-0723">Serine/threonine-protein kinase</keyword>
<dbReference type="GO" id="GO:0005634">
    <property type="term" value="C:nucleus"/>
    <property type="evidence" value="ECO:0007669"/>
    <property type="project" value="TreeGrafter"/>
</dbReference>
<evidence type="ECO:0000256" key="2">
    <source>
        <dbReference type="ARBA" id="ARBA00022679"/>
    </source>
</evidence>
<evidence type="ECO:0000259" key="6">
    <source>
        <dbReference type="PROSITE" id="PS50011"/>
    </source>
</evidence>
<evidence type="ECO:0000256" key="3">
    <source>
        <dbReference type="ARBA" id="ARBA00022741"/>
    </source>
</evidence>
<dbReference type="PANTHER" id="PTHR45646">
    <property type="entry name" value="SERINE/THREONINE-PROTEIN KINASE DOA-RELATED"/>
    <property type="match status" value="1"/>
</dbReference>
<keyword evidence="2" id="KW-0808">Transferase</keyword>
<dbReference type="eggNOG" id="KOG0671">
    <property type="taxonomic scope" value="Eukaryota"/>
</dbReference>
<dbReference type="SUPFAM" id="SSF56112">
    <property type="entry name" value="Protein kinase-like (PK-like)"/>
    <property type="match status" value="1"/>
</dbReference>
<proteinExistence type="predicted"/>
<comment type="caution">
    <text evidence="7">The sequence shown here is derived from an EMBL/GenBank/DDBJ whole genome shotgun (WGS) entry which is preliminary data.</text>
</comment>
<dbReference type="KEGG" id="cci:CC1G_10232"/>
<evidence type="ECO:0000313" key="8">
    <source>
        <dbReference type="Proteomes" id="UP000001861"/>
    </source>
</evidence>
<dbReference type="HOGENOM" id="CLU_412193_0_0_1"/>
<dbReference type="OrthoDB" id="3010383at2759"/>
<dbReference type="GO" id="GO:0005524">
    <property type="term" value="F:ATP binding"/>
    <property type="evidence" value="ECO:0007669"/>
    <property type="project" value="UniProtKB-KW"/>
</dbReference>
<dbReference type="GeneID" id="6011833"/>
<dbReference type="Pfam" id="PF00069">
    <property type="entry name" value="Pkinase"/>
    <property type="match status" value="1"/>
</dbReference>
<sequence length="666" mass="76268">MDTTPLLPPGLSFPYRRNGSRFELWLIKMSFPLLFTILLHLELDDLRQLGATSQRLRNLINAYRRRVWYFPRFLTAWHLGPDIFLAKMELTGAICAGWQALRFLDRLPPDPSTGLDVFVRIAGAIALGRHLFEAGYVLGRFDVPAIIQYRQFERDVLGLSGGTQIRQLMDTYGIIAWFPFKKLVVRLGRREVVRVSLAITNVNPIDFVINNSGCTAMMQIITPRRSISIFPAHTFIKRVSFLLHTDKDAVKCAISMHEKYPIPFEISSSCRGFPPDGFPLGVRWLADNTCWIQPVNDELVLDYLIQDYEHQYAAGQGKPSLATTVYNGAVTLRRIEIGDFLDKKFCVYQLGSFSGPCQTIRAREIRTGRSLLLRAIRKSSVLPDALFKDLQAVEVVSKAEDHFVRFTRLFQTELDTFLVFEDEGVPLSSIIRNNNIATFSPRQVREIVWQTANALDFLHSHGITHGDLCPSNIKLSSIATVQEVYFDWESRSFDTRKVLKSTELRVCFFGSLGVDNRSRNHDRFRSPEVVAGIGVDYKTDIFSLGCLMKELIINRPFLYDCMDSMFYVRDKLWVMENILGSFPQELAETIEAKHAGVFTPWWRVATSSEDHFDDKIVEFVGDSDTLPELIRDRDALEVIRSMTAYRPSDRPSIWVLTSADYFRTEF</sequence>
<dbReference type="EMBL" id="AACS02000012">
    <property type="protein sequence ID" value="EAU86510.2"/>
    <property type="molecule type" value="Genomic_DNA"/>
</dbReference>
<dbReference type="InterPro" id="IPR011009">
    <property type="entry name" value="Kinase-like_dom_sf"/>
</dbReference>
<accession>A8NPC2</accession>
<dbReference type="SMART" id="SM00220">
    <property type="entry name" value="S_TKc"/>
    <property type="match status" value="1"/>
</dbReference>
<protein>
    <submittedName>
        <fullName evidence="7">CMGC/CLK protein kinase</fullName>
    </submittedName>
</protein>
<dbReference type="VEuPathDB" id="FungiDB:CC1G_10232"/>
<dbReference type="GO" id="GO:0004674">
    <property type="term" value="F:protein serine/threonine kinase activity"/>
    <property type="evidence" value="ECO:0007669"/>
    <property type="project" value="UniProtKB-KW"/>
</dbReference>
<dbReference type="Gene3D" id="1.10.510.10">
    <property type="entry name" value="Transferase(Phosphotransferase) domain 1"/>
    <property type="match status" value="1"/>
</dbReference>
<evidence type="ECO:0000256" key="4">
    <source>
        <dbReference type="ARBA" id="ARBA00022777"/>
    </source>
</evidence>
<organism evidence="7 8">
    <name type="scientific">Coprinopsis cinerea (strain Okayama-7 / 130 / ATCC MYA-4618 / FGSC 9003)</name>
    <name type="common">Inky cap fungus</name>
    <name type="synonym">Hormographiella aspergillata</name>
    <dbReference type="NCBI Taxonomy" id="240176"/>
    <lineage>
        <taxon>Eukaryota</taxon>
        <taxon>Fungi</taxon>
        <taxon>Dikarya</taxon>
        <taxon>Basidiomycota</taxon>
        <taxon>Agaricomycotina</taxon>
        <taxon>Agaricomycetes</taxon>
        <taxon>Agaricomycetidae</taxon>
        <taxon>Agaricales</taxon>
        <taxon>Agaricineae</taxon>
        <taxon>Psathyrellaceae</taxon>
        <taxon>Coprinopsis</taxon>
    </lineage>
</organism>
<name>A8NPC2_COPC7</name>
<dbReference type="RefSeq" id="XP_001835305.2">
    <property type="nucleotide sequence ID" value="XM_001835253.2"/>
</dbReference>
<keyword evidence="4 7" id="KW-0418">Kinase</keyword>
<keyword evidence="8" id="KW-1185">Reference proteome</keyword>
<keyword evidence="5" id="KW-0067">ATP-binding</keyword>
<gene>
    <name evidence="7" type="ORF">CC1G_10232</name>
</gene>
<dbReference type="Proteomes" id="UP000001861">
    <property type="component" value="Unassembled WGS sequence"/>
</dbReference>